<evidence type="ECO:0000313" key="2">
    <source>
        <dbReference type="Proteomes" id="UP001239111"/>
    </source>
</evidence>
<evidence type="ECO:0000313" key="1">
    <source>
        <dbReference type="EMBL" id="KAJ8678303.1"/>
    </source>
</evidence>
<gene>
    <name evidence="1" type="ORF">QAD02_014090</name>
</gene>
<dbReference type="EMBL" id="CM056742">
    <property type="protein sequence ID" value="KAJ8678303.1"/>
    <property type="molecule type" value="Genomic_DNA"/>
</dbReference>
<keyword evidence="2" id="KW-1185">Reference proteome</keyword>
<dbReference type="Proteomes" id="UP001239111">
    <property type="component" value="Chromosome 2"/>
</dbReference>
<comment type="caution">
    <text evidence="1">The sequence shown here is derived from an EMBL/GenBank/DDBJ whole genome shotgun (WGS) entry which is preliminary data.</text>
</comment>
<organism evidence="1 2">
    <name type="scientific">Eretmocerus hayati</name>
    <dbReference type="NCBI Taxonomy" id="131215"/>
    <lineage>
        <taxon>Eukaryota</taxon>
        <taxon>Metazoa</taxon>
        <taxon>Ecdysozoa</taxon>
        <taxon>Arthropoda</taxon>
        <taxon>Hexapoda</taxon>
        <taxon>Insecta</taxon>
        <taxon>Pterygota</taxon>
        <taxon>Neoptera</taxon>
        <taxon>Endopterygota</taxon>
        <taxon>Hymenoptera</taxon>
        <taxon>Apocrita</taxon>
        <taxon>Proctotrupomorpha</taxon>
        <taxon>Chalcidoidea</taxon>
        <taxon>Aphelinidae</taxon>
        <taxon>Aphelininae</taxon>
        <taxon>Eretmocerus</taxon>
    </lineage>
</organism>
<proteinExistence type="predicted"/>
<name>A0ACC2P5B9_9HYME</name>
<reference evidence="1" key="1">
    <citation type="submission" date="2023-04" db="EMBL/GenBank/DDBJ databases">
        <title>A chromosome-level genome assembly of the parasitoid wasp Eretmocerus hayati.</title>
        <authorList>
            <person name="Zhong Y."/>
            <person name="Liu S."/>
            <person name="Liu Y."/>
        </authorList>
    </citation>
    <scope>NUCLEOTIDE SEQUENCE</scope>
    <source>
        <strain evidence="1">ZJU_SS_LIU_2023</strain>
    </source>
</reference>
<accession>A0ACC2P5B9</accession>
<sequence>MKHFEEEKSKTQQHSKKDKTSTSKQRTSDGTSSRYNRSRGESSISYGMLSDSNGNACATRETDLQRQPDSRSLSLDSHSTSHVKNTSETADSNRASSRRATRSSKSRCNQDKTRLLLDVDSQEAPQSSRETTELSQNQSIEDDSSTSTTSSQNPKKSRRYIPKNITRKRTVNMSDWIDVKAKEARISGQAGVGRKNELIHPRQMDLQGCLHAACHAKITVQDRQYDFDTYYMLESRLDQWTCLHKWVLLKMIATMGGNSGSPESIPQDTDNSNPSGRYLYRLPLKSGAFVTVCKEMFLKTPDISYQQVKTAKTKMAAAGITGVMSGDQRGLHTENRKNRVSENAKQTAREHIESFPTMESHYCREESNELYLDESVQSIAMMYRLYEKSAQAKKLDDIVTFAMYTHIFNTEFNYGFFRPKKDWCDKCFVYKNSSDAEKEADKEEYEEHLASKNIARRLMYESGEIAAKDSSVVAIHFDLEKVLTTPRSEVGCLYFMSKISVWNFTIYNFGTKKGYCMVWNETIGKRGSNEIASFLYDFFHGVHHPGNKVYILISDNCGGQDRNQNVLSAEKRLSIELKADFIHRFLEVGHTQAPGDSIHANIERRVKDKSIFTQAQWCDEMRKAKIEEPYYEVSEKTQEEIYDFSPLAKLFNWDALRIASVREYEVKHSDPEHVYYKHDLREPQTRLKILKRGRKAGEILSCPITPAYTERFPLSDKKEEDIHKMIKRKIIRPEHRYWYKPMLSRPIDSSSEDDK</sequence>
<protein>
    <submittedName>
        <fullName evidence="1">Uncharacterized protein</fullName>
    </submittedName>
</protein>